<dbReference type="Gene3D" id="3.30.450.20">
    <property type="entry name" value="PAS domain"/>
    <property type="match status" value="3"/>
</dbReference>
<dbReference type="PANTHER" id="PTHR43304">
    <property type="entry name" value="PHYTOCHROME-LIKE PROTEIN CPH1"/>
    <property type="match status" value="1"/>
</dbReference>
<comment type="caution">
    <text evidence="10">The sequence shown here is derived from an EMBL/GenBank/DDBJ whole genome shotgun (WGS) entry which is preliminary data.</text>
</comment>
<evidence type="ECO:0000259" key="9">
    <source>
        <dbReference type="PROSITE" id="PS50113"/>
    </source>
</evidence>
<evidence type="ECO:0000313" key="10">
    <source>
        <dbReference type="EMBL" id="MBO3116401.1"/>
    </source>
</evidence>
<dbReference type="InterPro" id="IPR003018">
    <property type="entry name" value="GAF"/>
</dbReference>
<evidence type="ECO:0000256" key="6">
    <source>
        <dbReference type="SAM" id="Coils"/>
    </source>
</evidence>
<dbReference type="InterPro" id="IPR036890">
    <property type="entry name" value="HATPase_C_sf"/>
</dbReference>
<dbReference type="InterPro" id="IPR036097">
    <property type="entry name" value="HisK_dim/P_sf"/>
</dbReference>
<dbReference type="PROSITE" id="PS50112">
    <property type="entry name" value="PAS"/>
    <property type="match status" value="2"/>
</dbReference>
<dbReference type="CDD" id="cd00130">
    <property type="entry name" value="PAS"/>
    <property type="match status" value="2"/>
</dbReference>
<dbReference type="RefSeq" id="WP_208153536.1">
    <property type="nucleotide sequence ID" value="NZ_JAGEVF010000004.1"/>
</dbReference>
<dbReference type="SUPFAM" id="SSF55785">
    <property type="entry name" value="PYP-like sensor domain (PAS domain)"/>
    <property type="match status" value="3"/>
</dbReference>
<keyword evidence="4" id="KW-0808">Transferase</keyword>
<dbReference type="PROSITE" id="PS50109">
    <property type="entry name" value="HIS_KIN"/>
    <property type="match status" value="1"/>
</dbReference>
<organism evidence="10 11">
    <name type="scientific">Winogradskyella pelagia</name>
    <dbReference type="NCBI Taxonomy" id="2819984"/>
    <lineage>
        <taxon>Bacteria</taxon>
        <taxon>Pseudomonadati</taxon>
        <taxon>Bacteroidota</taxon>
        <taxon>Flavobacteriia</taxon>
        <taxon>Flavobacteriales</taxon>
        <taxon>Flavobacteriaceae</taxon>
        <taxon>Winogradskyella</taxon>
    </lineage>
</organism>
<dbReference type="PROSITE" id="PS50113">
    <property type="entry name" value="PAC"/>
    <property type="match status" value="2"/>
</dbReference>
<dbReference type="EC" id="2.7.13.3" evidence="2"/>
<dbReference type="Pfam" id="PF02518">
    <property type="entry name" value="HATPase_c"/>
    <property type="match status" value="1"/>
</dbReference>
<evidence type="ECO:0000313" key="11">
    <source>
        <dbReference type="Proteomes" id="UP000676776"/>
    </source>
</evidence>
<keyword evidence="11" id="KW-1185">Reference proteome</keyword>
<dbReference type="Pfam" id="PF01590">
    <property type="entry name" value="GAF"/>
    <property type="match status" value="1"/>
</dbReference>
<feature type="coiled-coil region" evidence="6">
    <location>
        <begin position="9"/>
        <end position="58"/>
    </location>
</feature>
<dbReference type="PANTHER" id="PTHR43304:SF1">
    <property type="entry name" value="PAC DOMAIN-CONTAINING PROTEIN"/>
    <property type="match status" value="1"/>
</dbReference>
<dbReference type="Gene3D" id="1.10.287.130">
    <property type="match status" value="1"/>
</dbReference>
<dbReference type="SUPFAM" id="SSF55781">
    <property type="entry name" value="GAF domain-like"/>
    <property type="match status" value="1"/>
</dbReference>
<dbReference type="EMBL" id="JAGEVF010000004">
    <property type="protein sequence ID" value="MBO3116401.1"/>
    <property type="molecule type" value="Genomic_DNA"/>
</dbReference>
<keyword evidence="3" id="KW-0597">Phosphoprotein</keyword>
<keyword evidence="6" id="KW-0175">Coiled coil</keyword>
<dbReference type="NCBIfam" id="TIGR00229">
    <property type="entry name" value="sensory_box"/>
    <property type="match status" value="2"/>
</dbReference>
<dbReference type="Pfam" id="PF13188">
    <property type="entry name" value="PAS_8"/>
    <property type="match status" value="1"/>
</dbReference>
<evidence type="ECO:0000256" key="1">
    <source>
        <dbReference type="ARBA" id="ARBA00000085"/>
    </source>
</evidence>
<dbReference type="InterPro" id="IPR003661">
    <property type="entry name" value="HisK_dim/P_dom"/>
</dbReference>
<dbReference type="PRINTS" id="PR00344">
    <property type="entry name" value="BCTRLSENSOR"/>
</dbReference>
<sequence>MGQDEIGILKRALERERTARRQAEKILEEKSTELFEANTQLERLNKDLESLLTRKDSQLQGVFENIVDSYVIMDLSGNILKMNNAAANLLDFEDTKVDFNLNQMVLPEAYKSVSDAFKTLIKDGTLTDFEIEIVTRKGEKKMVHINASVIYDKEVAVAAQGIIRDITSAKEKELVVEVINDIAQSILGKFDLYEIAYQITDKIAKYLQSNDCVIYLYHQSDNTLEQISAYGEKLDDNSQLVNKIVLKEGEGIVGAVAKSGKAEIVNDTSQDERYVRDIADCRSEITVPIILGDKVIGVIDSENENESFFNVKQLQMLNNIASIVALQLKSAIDLRERKKAEEQLIESENRLSTLILNLDSGVLLEDEHRKIVVTNKKFCEFFQIPVDPNMLIGQDCTGAAEQSKFLFDHPENFVAGIDKILKNKTTVLAEEIKMADGTILERDYIPIFKNSVYKGHLWTYKDVTLNKKYRQSLEAQKQKYSSIIANMNLGLIEVSLDDEILMINNSFAEMSGYSEDELIGKIAGQIFPLEKDKKTIKKENKDRTKGMSNSYEIKAKRKDGEIRNWLVSGAPNYNLNGEVTGSIGIHLDITDIKNLQKQKEALVKDLEATNNELQEYAHIVSHDLKSPLRSINALVNWLREDNKDKLDEASMQNIGLIESTLEKMEQLISDILNYSSVGADKSKKENIDLSKILEELLPSMHIPSHINIDIKKPLPNVVGDATMLQQVFQNLIGNAIRYNDKEQGIIEIDYANKNSFYQFSVKDNGIGIDKKYHEKIFKIFHSLKKSRESSGIGLSIVKKIIESHNGKIWLESVPGQQTTFYFTIKK</sequence>
<dbReference type="InterPro" id="IPR000700">
    <property type="entry name" value="PAS-assoc_C"/>
</dbReference>
<protein>
    <recommendedName>
        <fullName evidence="2">histidine kinase</fullName>
        <ecNumber evidence="2">2.7.13.3</ecNumber>
    </recommendedName>
</protein>
<dbReference type="InterPro" id="IPR000014">
    <property type="entry name" value="PAS"/>
</dbReference>
<feature type="domain" description="Histidine kinase" evidence="7">
    <location>
        <begin position="619"/>
        <end position="826"/>
    </location>
</feature>
<dbReference type="InterPro" id="IPR035965">
    <property type="entry name" value="PAS-like_dom_sf"/>
</dbReference>
<dbReference type="InterPro" id="IPR029016">
    <property type="entry name" value="GAF-like_dom_sf"/>
</dbReference>
<evidence type="ECO:0000256" key="2">
    <source>
        <dbReference type="ARBA" id="ARBA00012438"/>
    </source>
</evidence>
<dbReference type="SMART" id="SM00387">
    <property type="entry name" value="HATPase_c"/>
    <property type="match status" value="1"/>
</dbReference>
<reference evidence="10 11" key="1">
    <citation type="submission" date="2021-03" db="EMBL/GenBank/DDBJ databases">
        <title>Winogradskyella sp. nov., isolated from costal sediment.</title>
        <authorList>
            <person name="Gao C."/>
        </authorList>
    </citation>
    <scope>NUCLEOTIDE SEQUENCE [LARGE SCALE GENOMIC DNA]</scope>
    <source>
        <strain evidence="10 11">DF17</strain>
    </source>
</reference>
<feature type="domain" description="PAS" evidence="8">
    <location>
        <begin position="476"/>
        <end position="521"/>
    </location>
</feature>
<proteinExistence type="predicted"/>
<dbReference type="InterPro" id="IPR004358">
    <property type="entry name" value="Sig_transdc_His_kin-like_C"/>
</dbReference>
<evidence type="ECO:0000259" key="7">
    <source>
        <dbReference type="PROSITE" id="PS50109"/>
    </source>
</evidence>
<gene>
    <name evidence="10" type="ORF">J4050_06565</name>
</gene>
<dbReference type="SMART" id="SM00086">
    <property type="entry name" value="PAC"/>
    <property type="match status" value="2"/>
</dbReference>
<name>A0ABS3T0Y1_9FLAO</name>
<comment type="catalytic activity">
    <reaction evidence="1">
        <text>ATP + protein L-histidine = ADP + protein N-phospho-L-histidine.</text>
        <dbReference type="EC" id="2.7.13.3"/>
    </reaction>
</comment>
<dbReference type="Gene3D" id="3.30.450.40">
    <property type="match status" value="1"/>
</dbReference>
<dbReference type="InterPro" id="IPR005467">
    <property type="entry name" value="His_kinase_dom"/>
</dbReference>
<evidence type="ECO:0000256" key="5">
    <source>
        <dbReference type="ARBA" id="ARBA00022777"/>
    </source>
</evidence>
<dbReference type="SMART" id="SM00065">
    <property type="entry name" value="GAF"/>
    <property type="match status" value="1"/>
</dbReference>
<feature type="domain" description="PAS" evidence="8">
    <location>
        <begin position="55"/>
        <end position="124"/>
    </location>
</feature>
<evidence type="ECO:0000256" key="4">
    <source>
        <dbReference type="ARBA" id="ARBA00022679"/>
    </source>
</evidence>
<dbReference type="InterPro" id="IPR003594">
    <property type="entry name" value="HATPase_dom"/>
</dbReference>
<feature type="coiled-coil region" evidence="6">
    <location>
        <begin position="592"/>
        <end position="619"/>
    </location>
</feature>
<feature type="domain" description="PAC" evidence="9">
    <location>
        <begin position="549"/>
        <end position="601"/>
    </location>
</feature>
<dbReference type="SUPFAM" id="SSF55874">
    <property type="entry name" value="ATPase domain of HSP90 chaperone/DNA topoisomerase II/histidine kinase"/>
    <property type="match status" value="1"/>
</dbReference>
<dbReference type="Proteomes" id="UP000676776">
    <property type="component" value="Unassembled WGS sequence"/>
</dbReference>
<keyword evidence="5" id="KW-0418">Kinase</keyword>
<dbReference type="CDD" id="cd00082">
    <property type="entry name" value="HisKA"/>
    <property type="match status" value="1"/>
</dbReference>
<dbReference type="SMART" id="SM00091">
    <property type="entry name" value="PAS"/>
    <property type="match status" value="3"/>
</dbReference>
<dbReference type="Pfam" id="PF00512">
    <property type="entry name" value="HisKA"/>
    <property type="match status" value="1"/>
</dbReference>
<dbReference type="InterPro" id="IPR001610">
    <property type="entry name" value="PAC"/>
</dbReference>
<dbReference type="SMART" id="SM00388">
    <property type="entry name" value="HisKA"/>
    <property type="match status" value="1"/>
</dbReference>
<dbReference type="SUPFAM" id="SSF47384">
    <property type="entry name" value="Homodimeric domain of signal transducing histidine kinase"/>
    <property type="match status" value="1"/>
</dbReference>
<dbReference type="InterPro" id="IPR052162">
    <property type="entry name" value="Sensor_kinase/Photoreceptor"/>
</dbReference>
<evidence type="ECO:0000259" key="8">
    <source>
        <dbReference type="PROSITE" id="PS50112"/>
    </source>
</evidence>
<evidence type="ECO:0000256" key="3">
    <source>
        <dbReference type="ARBA" id="ARBA00022553"/>
    </source>
</evidence>
<feature type="domain" description="PAC" evidence="9">
    <location>
        <begin position="127"/>
        <end position="178"/>
    </location>
</feature>
<accession>A0ABS3T0Y1</accession>
<dbReference type="Pfam" id="PF13426">
    <property type="entry name" value="PAS_9"/>
    <property type="match status" value="2"/>
</dbReference>
<dbReference type="Gene3D" id="3.30.565.10">
    <property type="entry name" value="Histidine kinase-like ATPase, C-terminal domain"/>
    <property type="match status" value="1"/>
</dbReference>